<dbReference type="Pfam" id="PF18052">
    <property type="entry name" value="Rx_N"/>
    <property type="match status" value="1"/>
</dbReference>
<evidence type="ECO:0000313" key="8">
    <source>
        <dbReference type="EMBL" id="KAG2631276.1"/>
    </source>
</evidence>
<keyword evidence="3" id="KW-0677">Repeat</keyword>
<reference evidence="8" key="1">
    <citation type="submission" date="2020-05" db="EMBL/GenBank/DDBJ databases">
        <title>WGS assembly of Panicum virgatum.</title>
        <authorList>
            <person name="Lovell J.T."/>
            <person name="Jenkins J."/>
            <person name="Shu S."/>
            <person name="Juenger T.E."/>
            <person name="Schmutz J."/>
        </authorList>
    </citation>
    <scope>NUCLEOTIDE SEQUENCE</scope>
    <source>
        <strain evidence="8">AP13</strain>
    </source>
</reference>
<evidence type="ECO:0000313" key="9">
    <source>
        <dbReference type="Proteomes" id="UP000823388"/>
    </source>
</evidence>
<dbReference type="PANTHER" id="PTHR33377:SF92">
    <property type="entry name" value="NB-ARC DOMAIN-CONTAINING PROTEIN"/>
    <property type="match status" value="1"/>
</dbReference>
<evidence type="ECO:0000259" key="7">
    <source>
        <dbReference type="Pfam" id="PF18052"/>
    </source>
</evidence>
<dbReference type="AlphaFoldDB" id="A0A8T0VCL5"/>
<evidence type="ECO:0000256" key="3">
    <source>
        <dbReference type="ARBA" id="ARBA00022737"/>
    </source>
</evidence>
<feature type="domain" description="NB-ARC" evidence="6">
    <location>
        <begin position="217"/>
        <end position="359"/>
    </location>
</feature>
<evidence type="ECO:0008006" key="10">
    <source>
        <dbReference type="Google" id="ProtNLM"/>
    </source>
</evidence>
<dbReference type="Gene3D" id="3.40.50.300">
    <property type="entry name" value="P-loop containing nucleotide triphosphate hydrolases"/>
    <property type="match status" value="1"/>
</dbReference>
<dbReference type="OrthoDB" id="634449at2759"/>
<dbReference type="GO" id="GO:0006952">
    <property type="term" value="P:defense response"/>
    <property type="evidence" value="ECO:0007669"/>
    <property type="project" value="UniProtKB-KW"/>
</dbReference>
<dbReference type="EMBL" id="CM029040">
    <property type="protein sequence ID" value="KAG2631276.1"/>
    <property type="molecule type" value="Genomic_DNA"/>
</dbReference>
<keyword evidence="2" id="KW-0433">Leucine-rich repeat</keyword>
<keyword evidence="5" id="KW-0611">Plant defense</keyword>
<dbReference type="Proteomes" id="UP000823388">
    <property type="component" value="Chromosome 2N"/>
</dbReference>
<organism evidence="8 9">
    <name type="scientific">Panicum virgatum</name>
    <name type="common">Blackwell switchgrass</name>
    <dbReference type="NCBI Taxonomy" id="38727"/>
    <lineage>
        <taxon>Eukaryota</taxon>
        <taxon>Viridiplantae</taxon>
        <taxon>Streptophyta</taxon>
        <taxon>Embryophyta</taxon>
        <taxon>Tracheophyta</taxon>
        <taxon>Spermatophyta</taxon>
        <taxon>Magnoliopsida</taxon>
        <taxon>Liliopsida</taxon>
        <taxon>Poales</taxon>
        <taxon>Poaceae</taxon>
        <taxon>PACMAD clade</taxon>
        <taxon>Panicoideae</taxon>
        <taxon>Panicodae</taxon>
        <taxon>Paniceae</taxon>
        <taxon>Panicinae</taxon>
        <taxon>Panicum</taxon>
        <taxon>Panicum sect. Hiantes</taxon>
    </lineage>
</organism>
<dbReference type="PANTHER" id="PTHR33377">
    <property type="entry name" value="OS10G0134700 PROTEIN-RELATED"/>
    <property type="match status" value="1"/>
</dbReference>
<comment type="caution">
    <text evidence="8">The sequence shown here is derived from an EMBL/GenBank/DDBJ whole genome shotgun (WGS) entry which is preliminary data.</text>
</comment>
<sequence length="523" mass="59458">MPICIAQAPFSHPPPAFSIPKERVSQMNIFLAAVLGELITRSINLLIDNSCKPPTAPDVEDRLRRILLRAQVIVDEAMGRQITNRGVLQQLDMLRDAMYHGYYILDTFRYQSHSEEETKGQVLTDSLSLLKVVNSLQGLCSSSRNTQILEHLQKSLDVLSSMIIDMKEIVVFVMSYPRLYRQPYSMHLLVGNCMFGRQMETELVISFLLHAQPHGPKELEVLPIVGPGKVGKTTLVAHVCKDARVRDHFSEILFLHEHDLTGVDLAALKEGYVTEHQNHGSNSNKEGRRLLIVVELVGTLTEDVWNRLYSGSVEHVPSGSKIIVTSRSDEIIKFGTNQPLSLKYLSHEAYWYFFKMITFGSMDPEMHPRFARMAMEIARMHNGCFIGANMIGCLLSDNIDFHFWCKVLGFLRGTIRKHVSKLGGHPFDLINEKKPAHLGRMCAPSEDFVLHYEYQRSSQEDVPEIRIQDVIYGSVKAQGKFEALGWRSRIPPYHSYINVCEIRGLKTTGTKRKRCMKNGVTLY</sequence>
<evidence type="ECO:0000256" key="5">
    <source>
        <dbReference type="ARBA" id="ARBA00022821"/>
    </source>
</evidence>
<dbReference type="InterPro" id="IPR002182">
    <property type="entry name" value="NB-ARC"/>
</dbReference>
<keyword evidence="9" id="KW-1185">Reference proteome</keyword>
<dbReference type="Pfam" id="PF00931">
    <property type="entry name" value="NB-ARC"/>
    <property type="match status" value="1"/>
</dbReference>
<comment type="similarity">
    <text evidence="1">Belongs to the disease resistance NB-LRR family.</text>
</comment>
<dbReference type="GO" id="GO:0043531">
    <property type="term" value="F:ADP binding"/>
    <property type="evidence" value="ECO:0007669"/>
    <property type="project" value="InterPro"/>
</dbReference>
<name>A0A8T0VCL5_PANVG</name>
<evidence type="ECO:0000259" key="6">
    <source>
        <dbReference type="Pfam" id="PF00931"/>
    </source>
</evidence>
<dbReference type="InterPro" id="IPR027417">
    <property type="entry name" value="P-loop_NTPase"/>
</dbReference>
<evidence type="ECO:0000256" key="1">
    <source>
        <dbReference type="ARBA" id="ARBA00008894"/>
    </source>
</evidence>
<dbReference type="SUPFAM" id="SSF52540">
    <property type="entry name" value="P-loop containing nucleoside triphosphate hydrolases"/>
    <property type="match status" value="1"/>
</dbReference>
<keyword evidence="4" id="KW-0547">Nucleotide-binding</keyword>
<accession>A0A8T0VCL5</accession>
<protein>
    <recommendedName>
        <fullName evidence="10">NB-ARC domain-containing protein</fullName>
    </recommendedName>
</protein>
<evidence type="ECO:0000256" key="4">
    <source>
        <dbReference type="ARBA" id="ARBA00022741"/>
    </source>
</evidence>
<feature type="domain" description="Disease resistance N-terminal" evidence="7">
    <location>
        <begin position="35"/>
        <end position="121"/>
    </location>
</feature>
<evidence type="ECO:0000256" key="2">
    <source>
        <dbReference type="ARBA" id="ARBA00022614"/>
    </source>
</evidence>
<dbReference type="InterPro" id="IPR041118">
    <property type="entry name" value="Rx_N"/>
</dbReference>
<gene>
    <name evidence="8" type="ORF">PVAP13_2NG012500</name>
</gene>
<proteinExistence type="inferred from homology"/>